<dbReference type="PIRSF" id="PIRSF001238">
    <property type="entry name" value="IadA"/>
    <property type="match status" value="1"/>
</dbReference>
<dbReference type="GO" id="GO:0016810">
    <property type="term" value="F:hydrolase activity, acting on carbon-nitrogen (but not peptide) bonds"/>
    <property type="evidence" value="ECO:0007669"/>
    <property type="project" value="InterPro"/>
</dbReference>
<reference evidence="6 7" key="1">
    <citation type="submission" date="2018-10" db="EMBL/GenBank/DDBJ databases">
        <authorList>
            <person name="Zhang X."/>
        </authorList>
    </citation>
    <scope>NUCLEOTIDE SEQUENCE [LARGE SCALE GENOMIC DNA]</scope>
    <source>
        <strain evidence="6 7">SK-G1</strain>
    </source>
</reference>
<dbReference type="EMBL" id="CP033169">
    <property type="protein sequence ID" value="AYO30338.1"/>
    <property type="molecule type" value="Genomic_DNA"/>
</dbReference>
<protein>
    <recommendedName>
        <fullName evidence="1">Isoaspartyl dipeptidase</fullName>
        <ecNumber evidence="1">3.4.19.-</ecNumber>
    </recommendedName>
</protein>
<feature type="active site" description="Proton acceptor" evidence="2">
    <location>
        <position position="286"/>
    </location>
</feature>
<evidence type="ECO:0000256" key="1">
    <source>
        <dbReference type="PIRNR" id="PIRNR001238"/>
    </source>
</evidence>
<dbReference type="NCBIfam" id="TIGR01975">
    <property type="entry name" value="isoAsp_dipep"/>
    <property type="match status" value="1"/>
</dbReference>
<feature type="binding site" evidence="4">
    <location>
        <position position="196"/>
    </location>
    <ligand>
        <name>Zn(2+)</name>
        <dbReference type="ChEBI" id="CHEBI:29105"/>
        <label>2</label>
        <note>catalytic</note>
    </ligand>
</feature>
<dbReference type="InterPro" id="IPR050378">
    <property type="entry name" value="Metallo-dep_Hydrolases_sf"/>
</dbReference>
<keyword evidence="1" id="KW-0482">Metalloprotease</keyword>
<feature type="binding site" evidence="3">
    <location>
        <position position="228"/>
    </location>
    <ligand>
        <name>substrate</name>
    </ligand>
</feature>
<evidence type="ECO:0000313" key="7">
    <source>
        <dbReference type="Proteomes" id="UP000280960"/>
    </source>
</evidence>
<dbReference type="AlphaFoldDB" id="A0A3G2R5F4"/>
<dbReference type="Proteomes" id="UP000280960">
    <property type="component" value="Chromosome"/>
</dbReference>
<feature type="binding site" evidence="3">
    <location>
        <position position="164"/>
    </location>
    <ligand>
        <name>substrate</name>
    </ligand>
</feature>
<comment type="PTM">
    <text evidence="1">Carboxylation allows a single lysine to coordinate two zinc ions.</text>
</comment>
<sequence>MMTLIRQADVYSPEHLGKKDIFIGGGKILKIAGEIHIPGDFGDVTIIDADGSICAPGFIDGHVHITGGGGEGGFQNRTPEIQLSHLTTAGITCVIGLLGTDGTTRSIPELLAKARGLEAEGISALIYTGAYEVPTRTITGSARSDIVLIDKIIGVGEIAVSDHRSSHPSERELARLISEARVGGIISGKAGVVHVHFGDDRTKMEPLFNLFKTIEIPITQVIPTHLNRNPYLFEDAIKFGKMGGFIDITSGIFPYEQDKNPIKPSKAIKTLLDEGVPLSQITLSSDGNGSSPIFNQNGKLVGLGIGSVKTLWQETMDLVKQEGLDLEKALCPITRNVAGALKLSDHKGEIKEGLDADMVLLTQDLDIHTVICKGRIMVENKVPKVFGTFEKRGGFAKL</sequence>
<dbReference type="Gene3D" id="3.20.20.140">
    <property type="entry name" value="Metal-dependent hydrolases"/>
    <property type="match status" value="1"/>
</dbReference>
<evidence type="ECO:0000313" key="6">
    <source>
        <dbReference type="EMBL" id="AYO30338.1"/>
    </source>
</evidence>
<dbReference type="GO" id="GO:0006508">
    <property type="term" value="P:proteolysis"/>
    <property type="evidence" value="ECO:0007669"/>
    <property type="project" value="UniProtKB-KW"/>
</dbReference>
<comment type="similarity">
    <text evidence="1">Belongs to the peptidase M38 family.</text>
</comment>
<dbReference type="GO" id="GO:0008798">
    <property type="term" value="F:beta-aspartyl-peptidase activity"/>
    <property type="evidence" value="ECO:0007669"/>
    <property type="project" value="InterPro"/>
</dbReference>
<dbReference type="InterPro" id="IPR011059">
    <property type="entry name" value="Metal-dep_hydrolase_composite"/>
</dbReference>
<dbReference type="InterPro" id="IPR006680">
    <property type="entry name" value="Amidohydro-rel"/>
</dbReference>
<evidence type="ECO:0000256" key="2">
    <source>
        <dbReference type="PIRSR" id="PIRSR001238-1"/>
    </source>
</evidence>
<feature type="binding site" evidence="3">
    <location>
        <begin position="69"/>
        <end position="71"/>
    </location>
    <ligand>
        <name>substrate</name>
    </ligand>
</feature>
<dbReference type="PANTHER" id="PTHR11647">
    <property type="entry name" value="HYDRANTOINASE/DIHYDROPYRIMIDINASE FAMILY MEMBER"/>
    <property type="match status" value="1"/>
</dbReference>
<dbReference type="Gene3D" id="2.30.40.10">
    <property type="entry name" value="Urease, subunit C, domain 1"/>
    <property type="match status" value="1"/>
</dbReference>
<dbReference type="SUPFAM" id="SSF51338">
    <property type="entry name" value="Composite domain of metallo-dependent hydrolases"/>
    <property type="match status" value="1"/>
</dbReference>
<gene>
    <name evidence="6" type="ORF">D2962_06630</name>
</gene>
<feature type="binding site" evidence="3">
    <location>
        <position position="100"/>
    </location>
    <ligand>
        <name>substrate</name>
    </ligand>
</feature>
<feature type="binding site" evidence="4">
    <location>
        <position position="286"/>
    </location>
    <ligand>
        <name>Zn(2+)</name>
        <dbReference type="ChEBI" id="CHEBI:29105"/>
        <label>1</label>
        <note>catalytic</note>
    </ligand>
</feature>
<dbReference type="PANTHER" id="PTHR11647:SF1">
    <property type="entry name" value="COLLAPSIN RESPONSE MEDIATOR PROTEIN"/>
    <property type="match status" value="1"/>
</dbReference>
<keyword evidence="1 6" id="KW-0378">Hydrolase</keyword>
<evidence type="ECO:0000256" key="4">
    <source>
        <dbReference type="PIRSR" id="PIRSR001238-3"/>
    </source>
</evidence>
<dbReference type="KEGG" id="bacg:D2962_06630"/>
<comment type="function">
    <text evidence="1">Catalyzes the hydrolytic cleavage of a subset of L-isoaspartyl (L-beta-aspartyl) dipeptides. Used to degrade proteins damaged by L-isoaspartyl residues formation.</text>
</comment>
<feature type="binding site" evidence="3">
    <location>
        <position position="290"/>
    </location>
    <ligand>
        <name>substrate</name>
    </ligand>
</feature>
<dbReference type="EC" id="3.4.19.-" evidence="1"/>
<keyword evidence="1" id="KW-0645">Protease</keyword>
<keyword evidence="1 4" id="KW-0479">Metal-binding</keyword>
<accession>A0A3G2R5F4</accession>
<dbReference type="InterPro" id="IPR010229">
    <property type="entry name" value="Pept_M38_dipep"/>
</dbReference>
<dbReference type="GO" id="GO:0046872">
    <property type="term" value="F:metal ion binding"/>
    <property type="evidence" value="ECO:0007669"/>
    <property type="project" value="UniProtKB-KW"/>
</dbReference>
<dbReference type="GO" id="GO:0008237">
    <property type="term" value="F:metallopeptidase activity"/>
    <property type="evidence" value="ECO:0007669"/>
    <property type="project" value="UniProtKB-KW"/>
</dbReference>
<proteinExistence type="inferred from homology"/>
<keyword evidence="1 4" id="KW-0862">Zinc</keyword>
<evidence type="ECO:0000259" key="5">
    <source>
        <dbReference type="Pfam" id="PF01979"/>
    </source>
</evidence>
<dbReference type="InterPro" id="IPR032466">
    <property type="entry name" value="Metal_Hydrolase"/>
</dbReference>
<feature type="binding site" evidence="3">
    <location>
        <position position="131"/>
    </location>
    <ligand>
        <name>substrate</name>
    </ligand>
</feature>
<comment type="subcellular location">
    <subcellularLocation>
        <location evidence="1">Cytoplasm</location>
    </subcellularLocation>
</comment>
<dbReference type="SUPFAM" id="SSF51556">
    <property type="entry name" value="Metallo-dependent hydrolases"/>
    <property type="match status" value="1"/>
</dbReference>
<evidence type="ECO:0000256" key="3">
    <source>
        <dbReference type="PIRSR" id="PIRSR001238-2"/>
    </source>
</evidence>
<dbReference type="GO" id="GO:0005737">
    <property type="term" value="C:cytoplasm"/>
    <property type="evidence" value="ECO:0007669"/>
    <property type="project" value="UniProtKB-SubCell"/>
</dbReference>
<keyword evidence="7" id="KW-1185">Reference proteome</keyword>
<comment type="cofactor">
    <cofactor evidence="1 4">
        <name>Zn(2+)</name>
        <dbReference type="ChEBI" id="CHEBI:29105"/>
    </cofactor>
    <text evidence="1 4">Binds 2 Zn(2+) ions per subunit.</text>
</comment>
<name>A0A3G2R5F4_9FIRM</name>
<feature type="binding site" evidence="4">
    <location>
        <position position="64"/>
    </location>
    <ligand>
        <name>Zn(2+)</name>
        <dbReference type="ChEBI" id="CHEBI:29105"/>
        <label>1</label>
        <note>catalytic</note>
    </ligand>
</feature>
<feature type="binding site" evidence="4">
    <location>
        <position position="225"/>
    </location>
    <ligand>
        <name>Zn(2+)</name>
        <dbReference type="ChEBI" id="CHEBI:29105"/>
        <label>2</label>
        <note>catalytic</note>
    </ligand>
</feature>
<dbReference type="Pfam" id="PF01979">
    <property type="entry name" value="Amidohydro_1"/>
    <property type="match status" value="1"/>
</dbReference>
<feature type="binding site" evidence="4">
    <location>
        <position position="62"/>
    </location>
    <ligand>
        <name>Zn(2+)</name>
        <dbReference type="ChEBI" id="CHEBI:29105"/>
        <label>1</label>
        <note>catalytic</note>
    </ligand>
</feature>
<organism evidence="6 7">
    <name type="scientific">Biomaibacter acetigenes</name>
    <dbReference type="NCBI Taxonomy" id="2316383"/>
    <lineage>
        <taxon>Bacteria</taxon>
        <taxon>Bacillati</taxon>
        <taxon>Bacillota</taxon>
        <taxon>Clostridia</taxon>
        <taxon>Thermosediminibacterales</taxon>
        <taxon>Tepidanaerobacteraceae</taxon>
        <taxon>Biomaibacter</taxon>
    </lineage>
</organism>
<feature type="domain" description="Amidohydrolase-related" evidence="5">
    <location>
        <begin position="55"/>
        <end position="376"/>
    </location>
</feature>